<feature type="domain" description="Thioesterase" evidence="2">
    <location>
        <begin position="41"/>
        <end position="112"/>
    </location>
</feature>
<keyword evidence="4" id="KW-1185">Reference proteome</keyword>
<protein>
    <submittedName>
        <fullName evidence="3">PaaI family thioesterase</fullName>
    </submittedName>
</protein>
<dbReference type="GO" id="GO:0016289">
    <property type="term" value="F:acyl-CoA hydrolase activity"/>
    <property type="evidence" value="ECO:0007669"/>
    <property type="project" value="UniProtKB-ARBA"/>
</dbReference>
<dbReference type="InterPro" id="IPR006683">
    <property type="entry name" value="Thioestr_dom"/>
</dbReference>
<dbReference type="OrthoDB" id="9813158at2"/>
<dbReference type="SUPFAM" id="SSF54637">
    <property type="entry name" value="Thioesterase/thiol ester dehydrase-isomerase"/>
    <property type="match status" value="1"/>
</dbReference>
<keyword evidence="1" id="KW-0378">Hydrolase</keyword>
<name>A0A3S0EPL0_9SPHN</name>
<dbReference type="InterPro" id="IPR003736">
    <property type="entry name" value="PAAI_dom"/>
</dbReference>
<dbReference type="InterPro" id="IPR029069">
    <property type="entry name" value="HotDog_dom_sf"/>
</dbReference>
<evidence type="ECO:0000259" key="2">
    <source>
        <dbReference type="Pfam" id="PF03061"/>
    </source>
</evidence>
<dbReference type="Proteomes" id="UP000274661">
    <property type="component" value="Unassembled WGS sequence"/>
</dbReference>
<evidence type="ECO:0000313" key="3">
    <source>
        <dbReference type="EMBL" id="RST32180.1"/>
    </source>
</evidence>
<organism evidence="3 4">
    <name type="scientific">Sphingomonas ginkgonis</name>
    <dbReference type="NCBI Taxonomy" id="2315330"/>
    <lineage>
        <taxon>Bacteria</taxon>
        <taxon>Pseudomonadati</taxon>
        <taxon>Pseudomonadota</taxon>
        <taxon>Alphaproteobacteria</taxon>
        <taxon>Sphingomonadales</taxon>
        <taxon>Sphingomonadaceae</taxon>
        <taxon>Sphingomonas</taxon>
    </lineage>
</organism>
<dbReference type="Gene3D" id="3.10.129.10">
    <property type="entry name" value="Hotdog Thioesterase"/>
    <property type="match status" value="1"/>
</dbReference>
<evidence type="ECO:0000256" key="1">
    <source>
        <dbReference type="ARBA" id="ARBA00022801"/>
    </source>
</evidence>
<dbReference type="AlphaFoldDB" id="A0A3S0EPL0"/>
<accession>A0A3S0EPL0</accession>
<dbReference type="NCBIfam" id="TIGR00369">
    <property type="entry name" value="unchar_dom_1"/>
    <property type="match status" value="1"/>
</dbReference>
<gene>
    <name evidence="3" type="ORF">HMF7854_07730</name>
</gene>
<dbReference type="Pfam" id="PF03061">
    <property type="entry name" value="4HBT"/>
    <property type="match status" value="1"/>
</dbReference>
<proteinExistence type="predicted"/>
<reference evidence="3 4" key="1">
    <citation type="submission" date="2018-12" db="EMBL/GenBank/DDBJ databases">
        <title>Sphingomonas sp. HMF7854 Genome sequencing and assembly.</title>
        <authorList>
            <person name="Cha I."/>
            <person name="Kang H."/>
            <person name="Kim H."/>
            <person name="Kang J."/>
            <person name="Joh K."/>
        </authorList>
    </citation>
    <scope>NUCLEOTIDE SEQUENCE [LARGE SCALE GENOMIC DNA]</scope>
    <source>
        <strain evidence="3 4">HMF7854</strain>
    </source>
</reference>
<comment type="caution">
    <text evidence="3">The sequence shown here is derived from an EMBL/GenBank/DDBJ whole genome shotgun (WGS) entry which is preliminary data.</text>
</comment>
<sequence length="129" mass="13708">MARHVGHAKAIGLQFRAAGDDWVEMALPWRPELVAFSSSGIMASGPIVSLVDTCSGVSVWTALGAYRPSVTLDLRLDYLRPAVRGETVVARCHCTSITRQIAFVSGVAHGGDPDRPIARSAGTFMLDGV</sequence>
<dbReference type="EMBL" id="RWJF01000001">
    <property type="protein sequence ID" value="RST32180.1"/>
    <property type="molecule type" value="Genomic_DNA"/>
</dbReference>
<dbReference type="CDD" id="cd03443">
    <property type="entry name" value="PaaI_thioesterase"/>
    <property type="match status" value="1"/>
</dbReference>
<evidence type="ECO:0000313" key="4">
    <source>
        <dbReference type="Proteomes" id="UP000274661"/>
    </source>
</evidence>